<gene>
    <name evidence="2" type="ORF">DCCM_3819</name>
</gene>
<dbReference type="InterPro" id="IPR004360">
    <property type="entry name" value="Glyas_Fos-R_dOase_dom"/>
</dbReference>
<keyword evidence="3" id="KW-1185">Reference proteome</keyword>
<name>A0A2L2XEA6_9FIRM</name>
<comment type="caution">
    <text evidence="2">The sequence shown here is derived from an EMBL/GenBank/DDBJ whole genome shotgun (WGS) entry which is preliminary data.</text>
</comment>
<dbReference type="EMBL" id="BFAV01000150">
    <property type="protein sequence ID" value="GBF34699.1"/>
    <property type="molecule type" value="Genomic_DNA"/>
</dbReference>
<accession>A0A2L2XEA6</accession>
<evidence type="ECO:0000313" key="3">
    <source>
        <dbReference type="Proteomes" id="UP000239549"/>
    </source>
</evidence>
<dbReference type="InterPro" id="IPR037523">
    <property type="entry name" value="VOC_core"/>
</dbReference>
<proteinExistence type="predicted"/>
<dbReference type="Pfam" id="PF00903">
    <property type="entry name" value="Glyoxalase"/>
    <property type="match status" value="1"/>
</dbReference>
<evidence type="ECO:0000313" key="2">
    <source>
        <dbReference type="EMBL" id="GBF34699.1"/>
    </source>
</evidence>
<dbReference type="InterPro" id="IPR029068">
    <property type="entry name" value="Glyas_Bleomycin-R_OHBP_Dase"/>
</dbReference>
<dbReference type="AlphaFoldDB" id="A0A2L2XEA6"/>
<sequence>MFKMVGVEIDIVVTDSLKALELYEKIFDIERVEVSDFPKGENEVIFTLYGARFHMLDENPKFRLIAPTPDEPKSIWFNILVPDIKATFSKAISAGCAEVQPVTELPDYGVSNAIFSDAFGHLWMLHQIHKEVSFEERKRLWEEKRDLT</sequence>
<dbReference type="Proteomes" id="UP000239549">
    <property type="component" value="Unassembled WGS sequence"/>
</dbReference>
<dbReference type="PROSITE" id="PS51819">
    <property type="entry name" value="VOC"/>
    <property type="match status" value="1"/>
</dbReference>
<protein>
    <submittedName>
        <fullName evidence="2">Transcriptional regulator</fullName>
    </submittedName>
</protein>
<reference evidence="3" key="1">
    <citation type="submission" date="2018-02" db="EMBL/GenBank/DDBJ databases">
        <title>Genome sequence of Desulfocucumis palustris strain NAW-5.</title>
        <authorList>
            <person name="Watanabe M."/>
            <person name="Kojima H."/>
            <person name="Fukui M."/>
        </authorList>
    </citation>
    <scope>NUCLEOTIDE SEQUENCE [LARGE SCALE GENOMIC DNA]</scope>
    <source>
        <strain evidence="3">NAW-5</strain>
    </source>
</reference>
<evidence type="ECO:0000259" key="1">
    <source>
        <dbReference type="PROSITE" id="PS51819"/>
    </source>
</evidence>
<organism evidence="2 3">
    <name type="scientific">Desulfocucumis palustris</name>
    <dbReference type="NCBI Taxonomy" id="1898651"/>
    <lineage>
        <taxon>Bacteria</taxon>
        <taxon>Bacillati</taxon>
        <taxon>Bacillota</taxon>
        <taxon>Clostridia</taxon>
        <taxon>Eubacteriales</taxon>
        <taxon>Desulfocucumaceae</taxon>
        <taxon>Desulfocucumis</taxon>
    </lineage>
</organism>
<dbReference type="SUPFAM" id="SSF54593">
    <property type="entry name" value="Glyoxalase/Bleomycin resistance protein/Dihydroxybiphenyl dioxygenase"/>
    <property type="match status" value="1"/>
</dbReference>
<dbReference type="Gene3D" id="3.10.180.10">
    <property type="entry name" value="2,3-Dihydroxybiphenyl 1,2-Dioxygenase, domain 1"/>
    <property type="match status" value="1"/>
</dbReference>
<feature type="domain" description="VOC" evidence="1">
    <location>
        <begin position="3"/>
        <end position="128"/>
    </location>
</feature>